<dbReference type="EMBL" id="NMUQ01000001">
    <property type="protein sequence ID" value="OXM16512.1"/>
    <property type="molecule type" value="Genomic_DNA"/>
</dbReference>
<dbReference type="SMART" id="SM00636">
    <property type="entry name" value="Glyco_18"/>
    <property type="match status" value="1"/>
</dbReference>
<name>A0A229P2P5_9BACL</name>
<dbReference type="SUPFAM" id="SSF51445">
    <property type="entry name" value="(Trans)glycosidases"/>
    <property type="match status" value="1"/>
</dbReference>
<reference evidence="3 4" key="1">
    <citation type="submission" date="2017-07" db="EMBL/GenBank/DDBJ databases">
        <title>Paenibacillus herberti R33 genome sequencing and assembly.</title>
        <authorList>
            <person name="Su W."/>
        </authorList>
    </citation>
    <scope>NUCLEOTIDE SEQUENCE [LARGE SCALE GENOMIC DNA]</scope>
    <source>
        <strain evidence="3 4">R33</strain>
    </source>
</reference>
<feature type="signal peptide" evidence="1">
    <location>
        <begin position="1"/>
        <end position="26"/>
    </location>
</feature>
<dbReference type="InterPro" id="IPR011583">
    <property type="entry name" value="Chitinase_II/V-like_cat"/>
</dbReference>
<sequence length="641" mass="70623">MNKAPLAIAAAAAIGLQAVFATGVSAAPATSVSEISQYRVYQNDRPLKEFARLSDAKAYASRFTYTRVERISGREWIWDNFPRYKVYQNGQSQPSWEYASYSSALAKANSLPTAQIRDLQQPGWVYSKSPRYQLYQGDRTKSSWGFATLAEAKKEAAKWSRTHIIDIEAADWIWDNYTAAQIKVIRAGSPVYVVQSDVALTEKKVYAFAKDAVIAARSLTGSKVVNNSTGAVILSRAPSYEVLQNGKPVAKYYALQSALTKAKGLSGAQIVRDGLVWWTNAPYLTVMQGDKLLKSFHTRKSALQYASGYSRSHIVTADKRTIWSQPKALEILGWSGTADQSSIVTQLAGTQGVDISSPSWYVLLDGTGKLQDDSLPDLVASLDKRGIKVQPLLHNGFDAKRTSAFLANLEARQTFIKNIVASLKKAGADGLNLDFESVAGKDRALYSQFVREIAAALHKEGMELAVDLPRGDIAWDHLTAYDHRAIAEVADRVVIMAYDEHWQGSDEAGPVSSIGWSEGGIQQFLAYGVPRSKLVLGIPFYVRVWEVDASGKPKTSRAVYMKDVPKLINSKAAYASLDAEAGLTKYTYTEEGKTYVFWAETNESIKQRVALAKKYDIAGIAAWRLGYEPAALWDGVLKLKE</sequence>
<evidence type="ECO:0000313" key="4">
    <source>
        <dbReference type="Proteomes" id="UP000215145"/>
    </source>
</evidence>
<dbReference type="Gene3D" id="3.20.20.80">
    <property type="entry name" value="Glycosidases"/>
    <property type="match status" value="1"/>
</dbReference>
<dbReference type="InterPro" id="IPR017853">
    <property type="entry name" value="GH"/>
</dbReference>
<dbReference type="RefSeq" id="WP_089523596.1">
    <property type="nucleotide sequence ID" value="NZ_NMUQ01000001.1"/>
</dbReference>
<organism evidence="3 4">
    <name type="scientific">Paenibacillus herberti</name>
    <dbReference type="NCBI Taxonomy" id="1619309"/>
    <lineage>
        <taxon>Bacteria</taxon>
        <taxon>Bacillati</taxon>
        <taxon>Bacillota</taxon>
        <taxon>Bacilli</taxon>
        <taxon>Bacillales</taxon>
        <taxon>Paenibacillaceae</taxon>
        <taxon>Paenibacillus</taxon>
    </lineage>
</organism>
<feature type="chain" id="PRO_5013031251" evidence="1">
    <location>
        <begin position="27"/>
        <end position="641"/>
    </location>
</feature>
<feature type="domain" description="GH18" evidence="2">
    <location>
        <begin position="325"/>
        <end position="641"/>
    </location>
</feature>
<dbReference type="InterPro" id="IPR001223">
    <property type="entry name" value="Glyco_hydro18_cat"/>
</dbReference>
<dbReference type="PROSITE" id="PS51910">
    <property type="entry name" value="GH18_2"/>
    <property type="match status" value="1"/>
</dbReference>
<protein>
    <submittedName>
        <fullName evidence="3">Glycoside hydrolase</fullName>
    </submittedName>
</protein>
<dbReference type="PANTHER" id="PTHR46066">
    <property type="entry name" value="CHITINASE DOMAIN-CONTAINING PROTEIN 1 FAMILY MEMBER"/>
    <property type="match status" value="1"/>
</dbReference>
<dbReference type="GO" id="GO:0016787">
    <property type="term" value="F:hydrolase activity"/>
    <property type="evidence" value="ECO:0007669"/>
    <property type="project" value="UniProtKB-KW"/>
</dbReference>
<evidence type="ECO:0000256" key="1">
    <source>
        <dbReference type="SAM" id="SignalP"/>
    </source>
</evidence>
<evidence type="ECO:0000259" key="2">
    <source>
        <dbReference type="PROSITE" id="PS51910"/>
    </source>
</evidence>
<dbReference type="Proteomes" id="UP000215145">
    <property type="component" value="Unassembled WGS sequence"/>
</dbReference>
<evidence type="ECO:0000313" key="3">
    <source>
        <dbReference type="EMBL" id="OXM16512.1"/>
    </source>
</evidence>
<accession>A0A229P2P5</accession>
<dbReference type="GO" id="GO:0008061">
    <property type="term" value="F:chitin binding"/>
    <property type="evidence" value="ECO:0007669"/>
    <property type="project" value="InterPro"/>
</dbReference>
<keyword evidence="4" id="KW-1185">Reference proteome</keyword>
<dbReference type="AlphaFoldDB" id="A0A229P2P5"/>
<dbReference type="OrthoDB" id="9775889at2"/>
<dbReference type="Pfam" id="PF00704">
    <property type="entry name" value="Glyco_hydro_18"/>
    <property type="match status" value="1"/>
</dbReference>
<dbReference type="Gene3D" id="3.10.50.10">
    <property type="match status" value="1"/>
</dbReference>
<gene>
    <name evidence="3" type="ORF">CGZ75_07515</name>
</gene>
<dbReference type="GO" id="GO:0005975">
    <property type="term" value="P:carbohydrate metabolic process"/>
    <property type="evidence" value="ECO:0007669"/>
    <property type="project" value="InterPro"/>
</dbReference>
<dbReference type="PANTHER" id="PTHR46066:SF2">
    <property type="entry name" value="CHITINASE DOMAIN-CONTAINING PROTEIN 1"/>
    <property type="match status" value="1"/>
</dbReference>
<proteinExistence type="predicted"/>
<keyword evidence="3" id="KW-0378">Hydrolase</keyword>
<keyword evidence="1" id="KW-0732">Signal</keyword>
<comment type="caution">
    <text evidence="3">The sequence shown here is derived from an EMBL/GenBank/DDBJ whole genome shotgun (WGS) entry which is preliminary data.</text>
</comment>
<dbReference type="InterPro" id="IPR029070">
    <property type="entry name" value="Chitinase_insertion_sf"/>
</dbReference>